<organism evidence="1 2">
    <name type="scientific">Undibacterium terreum</name>
    <dbReference type="NCBI Taxonomy" id="1224302"/>
    <lineage>
        <taxon>Bacteria</taxon>
        <taxon>Pseudomonadati</taxon>
        <taxon>Pseudomonadota</taxon>
        <taxon>Betaproteobacteria</taxon>
        <taxon>Burkholderiales</taxon>
        <taxon>Oxalobacteraceae</taxon>
        <taxon>Undibacterium</taxon>
    </lineage>
</organism>
<dbReference type="AlphaFoldDB" id="A0A916UBJ7"/>
<comment type="caution">
    <text evidence="1">The sequence shown here is derived from an EMBL/GenBank/DDBJ whole genome shotgun (WGS) entry which is preliminary data.</text>
</comment>
<reference evidence="1" key="2">
    <citation type="submission" date="2020-09" db="EMBL/GenBank/DDBJ databases">
        <authorList>
            <person name="Sun Q."/>
            <person name="Zhou Y."/>
        </authorList>
    </citation>
    <scope>NUCLEOTIDE SEQUENCE</scope>
    <source>
        <strain evidence="1">CGMCC 1.10998</strain>
    </source>
</reference>
<sequence length="59" mass="6378">MAFVLVLLPHANSSLCMPCYQVLFPVEFGVAGAQATLAFQEGLEGLQMLLAKIRESLPL</sequence>
<evidence type="ECO:0000313" key="1">
    <source>
        <dbReference type="EMBL" id="GGC67414.1"/>
    </source>
</evidence>
<protein>
    <submittedName>
        <fullName evidence="1">Uncharacterized protein</fullName>
    </submittedName>
</protein>
<keyword evidence="2" id="KW-1185">Reference proteome</keyword>
<name>A0A916UBJ7_9BURK</name>
<accession>A0A916UBJ7</accession>
<dbReference type="Proteomes" id="UP000637423">
    <property type="component" value="Unassembled WGS sequence"/>
</dbReference>
<proteinExistence type="predicted"/>
<evidence type="ECO:0000313" key="2">
    <source>
        <dbReference type="Proteomes" id="UP000637423"/>
    </source>
</evidence>
<reference evidence="1" key="1">
    <citation type="journal article" date="2014" name="Int. J. Syst. Evol. Microbiol.">
        <title>Complete genome sequence of Corynebacterium casei LMG S-19264T (=DSM 44701T), isolated from a smear-ripened cheese.</title>
        <authorList>
            <consortium name="US DOE Joint Genome Institute (JGI-PGF)"/>
            <person name="Walter F."/>
            <person name="Albersmeier A."/>
            <person name="Kalinowski J."/>
            <person name="Ruckert C."/>
        </authorList>
    </citation>
    <scope>NUCLEOTIDE SEQUENCE</scope>
    <source>
        <strain evidence="1">CGMCC 1.10998</strain>
    </source>
</reference>
<dbReference type="EMBL" id="BMED01000001">
    <property type="protein sequence ID" value="GGC67414.1"/>
    <property type="molecule type" value="Genomic_DNA"/>
</dbReference>
<gene>
    <name evidence="1" type="ORF">GCM10011396_13000</name>
</gene>